<dbReference type="OrthoDB" id="9801424at2"/>
<dbReference type="SFLD" id="SFLDG01082">
    <property type="entry name" value="B12-binding_domain_containing"/>
    <property type="match status" value="1"/>
</dbReference>
<reference evidence="8 9" key="1">
    <citation type="submission" date="2020-01" db="EMBL/GenBank/DDBJ databases">
        <title>Whole genome sequence of Heliobacterium gestii DSM 11169.</title>
        <authorList>
            <person name="Kyndt J.A."/>
            <person name="Meyer T.E."/>
        </authorList>
    </citation>
    <scope>NUCLEOTIDE SEQUENCE [LARGE SCALE GENOMIC DNA]</scope>
    <source>
        <strain evidence="8 9">DSM 11169</strain>
    </source>
</reference>
<evidence type="ECO:0000256" key="1">
    <source>
        <dbReference type="ARBA" id="ARBA00001966"/>
    </source>
</evidence>
<evidence type="ECO:0000313" key="8">
    <source>
        <dbReference type="EMBL" id="MZP43012.1"/>
    </source>
</evidence>
<comment type="cofactor">
    <cofactor evidence="1">
        <name>[4Fe-4S] cluster</name>
        <dbReference type="ChEBI" id="CHEBI:49883"/>
    </cofactor>
</comment>
<organism evidence="8 9">
    <name type="scientific">Heliomicrobium gestii</name>
    <name type="common">Heliobacterium gestii</name>
    <dbReference type="NCBI Taxonomy" id="2699"/>
    <lineage>
        <taxon>Bacteria</taxon>
        <taxon>Bacillati</taxon>
        <taxon>Bacillota</taxon>
        <taxon>Clostridia</taxon>
        <taxon>Eubacteriales</taxon>
        <taxon>Heliobacteriaceae</taxon>
        <taxon>Heliomicrobium</taxon>
    </lineage>
</organism>
<dbReference type="InterPro" id="IPR051198">
    <property type="entry name" value="BchE-like"/>
</dbReference>
<dbReference type="CDD" id="cd01335">
    <property type="entry name" value="Radical_SAM"/>
    <property type="match status" value="1"/>
</dbReference>
<dbReference type="AlphaFoldDB" id="A0A845L8Q3"/>
<dbReference type="GO" id="GO:0051539">
    <property type="term" value="F:4 iron, 4 sulfur cluster binding"/>
    <property type="evidence" value="ECO:0007669"/>
    <property type="project" value="UniProtKB-KW"/>
</dbReference>
<dbReference type="InterPro" id="IPR023404">
    <property type="entry name" value="rSAM_horseshoe"/>
</dbReference>
<dbReference type="Pfam" id="PF04055">
    <property type="entry name" value="Radical_SAM"/>
    <property type="match status" value="1"/>
</dbReference>
<dbReference type="SFLD" id="SFLDS00029">
    <property type="entry name" value="Radical_SAM"/>
    <property type="match status" value="1"/>
</dbReference>
<gene>
    <name evidence="8" type="ORF">GTO89_08185</name>
</gene>
<evidence type="ECO:0000256" key="2">
    <source>
        <dbReference type="ARBA" id="ARBA00022691"/>
    </source>
</evidence>
<dbReference type="Gene3D" id="3.80.30.20">
    <property type="entry name" value="tm_1862 like domain"/>
    <property type="match status" value="1"/>
</dbReference>
<keyword evidence="4" id="KW-0408">Iron</keyword>
<evidence type="ECO:0000256" key="4">
    <source>
        <dbReference type="ARBA" id="ARBA00023004"/>
    </source>
</evidence>
<dbReference type="InterPro" id="IPR006638">
    <property type="entry name" value="Elp3/MiaA/NifB-like_rSAM"/>
</dbReference>
<dbReference type="RefSeq" id="WP_161261589.1">
    <property type="nucleotide sequence ID" value="NZ_JAFBDC010000005.1"/>
</dbReference>
<keyword evidence="9" id="KW-1185">Reference proteome</keyword>
<protein>
    <submittedName>
        <fullName evidence="8">Radical SAM protein</fullName>
    </submittedName>
</protein>
<evidence type="ECO:0000256" key="3">
    <source>
        <dbReference type="ARBA" id="ARBA00022723"/>
    </source>
</evidence>
<evidence type="ECO:0000259" key="6">
    <source>
        <dbReference type="PROSITE" id="PS51332"/>
    </source>
</evidence>
<dbReference type="SFLD" id="SFLDG01123">
    <property type="entry name" value="methyltransferase_(Class_B)"/>
    <property type="match status" value="1"/>
</dbReference>
<evidence type="ECO:0000256" key="5">
    <source>
        <dbReference type="ARBA" id="ARBA00023014"/>
    </source>
</evidence>
<dbReference type="EMBL" id="WXEX01000006">
    <property type="protein sequence ID" value="MZP43012.1"/>
    <property type="molecule type" value="Genomic_DNA"/>
</dbReference>
<dbReference type="SMART" id="SM00729">
    <property type="entry name" value="Elp3"/>
    <property type="match status" value="1"/>
</dbReference>
<dbReference type="InterPro" id="IPR058240">
    <property type="entry name" value="rSAM_sf"/>
</dbReference>
<dbReference type="InterPro" id="IPR034466">
    <property type="entry name" value="Methyltransferase_Class_B"/>
</dbReference>
<dbReference type="Gene3D" id="3.40.50.280">
    <property type="entry name" value="Cobalamin-binding domain"/>
    <property type="match status" value="1"/>
</dbReference>
<feature type="domain" description="Radical SAM core" evidence="7">
    <location>
        <begin position="214"/>
        <end position="443"/>
    </location>
</feature>
<dbReference type="PROSITE" id="PS51332">
    <property type="entry name" value="B12_BINDING"/>
    <property type="match status" value="1"/>
</dbReference>
<dbReference type="InterPro" id="IPR006158">
    <property type="entry name" value="Cobalamin-bd"/>
</dbReference>
<accession>A0A845L8Q3</accession>
<dbReference type="Pfam" id="PF02310">
    <property type="entry name" value="B12-binding"/>
    <property type="match status" value="1"/>
</dbReference>
<dbReference type="PROSITE" id="PS51918">
    <property type="entry name" value="RADICAL_SAM"/>
    <property type="match status" value="1"/>
</dbReference>
<keyword evidence="5" id="KW-0411">Iron-sulfur</keyword>
<dbReference type="GO" id="GO:0031419">
    <property type="term" value="F:cobalamin binding"/>
    <property type="evidence" value="ECO:0007669"/>
    <property type="project" value="InterPro"/>
</dbReference>
<dbReference type="SUPFAM" id="SSF102114">
    <property type="entry name" value="Radical SAM enzymes"/>
    <property type="match status" value="1"/>
</dbReference>
<dbReference type="GO" id="GO:0005829">
    <property type="term" value="C:cytosol"/>
    <property type="evidence" value="ECO:0007669"/>
    <property type="project" value="TreeGrafter"/>
</dbReference>
<proteinExistence type="predicted"/>
<evidence type="ECO:0000259" key="7">
    <source>
        <dbReference type="PROSITE" id="PS51918"/>
    </source>
</evidence>
<comment type="caution">
    <text evidence="8">The sequence shown here is derived from an EMBL/GenBank/DDBJ whole genome shotgun (WGS) entry which is preliminary data.</text>
</comment>
<dbReference type="GO" id="GO:0003824">
    <property type="term" value="F:catalytic activity"/>
    <property type="evidence" value="ECO:0007669"/>
    <property type="project" value="InterPro"/>
</dbReference>
<dbReference type="PANTHER" id="PTHR43409:SF16">
    <property type="entry name" value="SLR0320 PROTEIN"/>
    <property type="match status" value="1"/>
</dbReference>
<sequence length="602" mass="67657">MRVLLANLPWHEKPEAGKPGWRGIRAGSRWPHTFQYYGGELVGGDMPVPFFLATAGAMLKQAGFTAQVRDSIALGESYEDFYAFVAAFQPDVIVVETSTPSLDHDLTVVQRLKEMRPQLRAVFCGIHFELEDERFFADHGVIDYVVYGEYEAPVTRLLTTLRDGGDLGAVANLLYRDGQKVVKTGEGALTELDGLPWPDRTDLPNGNYIDHGLGLERPQLQVYATRGCPFGCIFCVWPQVIYRSRRYRKRNPEDVVAEIEAHLRQYPYRSFYFDDDTFNVDLNYVRALARLLKERGLDRVPWGAMGRADLMTREALLELRAAGLQSMKYGVESADPKVLNDIGKRMSLEKVVEMVNFTRELGIKVHLTFTIGLPNDTAESIERTIDLACRMEAESLQFSIATPFPGTRMYALYERNGWITTKNWSDYDGAFKAVSRTETFSGEELEAYVALAYRRWAESKVRRAVGAPAFQAAFAEKVAASVQPGERVLLLQAANVNLTVALLELLNRLGYEAHVLTHQRFVAHFAPLLSPERMHVFEQTGDFRASLLGDWARALQSEFSFRAAVIPYTNPDGRNYEEVEQVALAAAPVIAAGVNMEGTIIR</sequence>
<keyword evidence="2" id="KW-0949">S-adenosyl-L-methionine</keyword>
<evidence type="ECO:0000313" key="9">
    <source>
        <dbReference type="Proteomes" id="UP000471031"/>
    </source>
</evidence>
<dbReference type="InterPro" id="IPR007197">
    <property type="entry name" value="rSAM"/>
</dbReference>
<keyword evidence="3" id="KW-0479">Metal-binding</keyword>
<name>A0A845L8Q3_HELGE</name>
<dbReference type="Proteomes" id="UP000471031">
    <property type="component" value="Unassembled WGS sequence"/>
</dbReference>
<dbReference type="PANTHER" id="PTHR43409">
    <property type="entry name" value="ANAEROBIC MAGNESIUM-PROTOPORPHYRIN IX MONOMETHYL ESTER CYCLASE-RELATED"/>
    <property type="match status" value="1"/>
</dbReference>
<feature type="domain" description="B12-binding" evidence="6">
    <location>
        <begin position="34"/>
        <end position="168"/>
    </location>
</feature>
<dbReference type="GO" id="GO:0046872">
    <property type="term" value="F:metal ion binding"/>
    <property type="evidence" value="ECO:0007669"/>
    <property type="project" value="UniProtKB-KW"/>
</dbReference>